<dbReference type="SUPFAM" id="SSF53901">
    <property type="entry name" value="Thiolase-like"/>
    <property type="match status" value="2"/>
</dbReference>
<protein>
    <submittedName>
        <fullName evidence="7">Hydroxymethylglutaryl-CoA synthase</fullName>
        <ecNumber evidence="7">2.3.3.10</ecNumber>
    </submittedName>
</protein>
<feature type="binding site" evidence="4">
    <location>
        <position position="251"/>
    </location>
    <ligand>
        <name>(3S)-3-hydroxy-3-methylglutaryl-CoA</name>
        <dbReference type="ChEBI" id="CHEBI:43074"/>
    </ligand>
</feature>
<evidence type="ECO:0000259" key="5">
    <source>
        <dbReference type="Pfam" id="PF01154"/>
    </source>
</evidence>
<dbReference type="InterPro" id="IPR011554">
    <property type="entry name" value="HMG_CoA_synthase_prok"/>
</dbReference>
<evidence type="ECO:0000259" key="6">
    <source>
        <dbReference type="Pfam" id="PF08540"/>
    </source>
</evidence>
<feature type="domain" description="Hydroxymethylglutaryl-coenzyme A synthase C-terminal" evidence="6">
    <location>
        <begin position="265"/>
        <end position="357"/>
    </location>
</feature>
<dbReference type="NCBIfam" id="TIGR01835">
    <property type="entry name" value="HMG-CoA-S_prok"/>
    <property type="match status" value="1"/>
</dbReference>
<reference evidence="7 8" key="1">
    <citation type="submission" date="2023-10" db="EMBL/GenBank/DDBJ databases">
        <title>complete genome sequence of Corynebacterium pseudokroppenstedtii P15-C1.</title>
        <authorList>
            <person name="Bruggemann H."/>
            <person name="Poehlein A."/>
        </authorList>
    </citation>
    <scope>NUCLEOTIDE SEQUENCE [LARGE SCALE GENOMIC DNA]</scope>
    <source>
        <strain evidence="7 8">P15_C1</strain>
    </source>
</reference>
<dbReference type="EC" id="2.3.3.10" evidence="7"/>
<keyword evidence="2 7" id="KW-0808">Transferase</keyword>
<dbReference type="Proteomes" id="UP001174314">
    <property type="component" value="Chromosome"/>
</dbReference>
<keyword evidence="8" id="KW-1185">Reference proteome</keyword>
<evidence type="ECO:0000256" key="3">
    <source>
        <dbReference type="PIRSR" id="PIRSR611554-1"/>
    </source>
</evidence>
<dbReference type="KEGG" id="cpsk:Q0N40_00170"/>
<comment type="similarity">
    <text evidence="1">Belongs to the thiolase-like superfamily. HMG-CoA synthase family.</text>
</comment>
<dbReference type="AlphaFoldDB" id="A0AAU0PZC1"/>
<dbReference type="Gene3D" id="3.40.47.10">
    <property type="match status" value="2"/>
</dbReference>
<dbReference type="GO" id="GO:0004421">
    <property type="term" value="F:hydroxymethylglutaryl-CoA synthase activity"/>
    <property type="evidence" value="ECO:0007669"/>
    <property type="project" value="UniProtKB-EC"/>
</dbReference>
<dbReference type="EMBL" id="CP137757">
    <property type="protein sequence ID" value="WPF25022.1"/>
    <property type="molecule type" value="Genomic_DNA"/>
</dbReference>
<dbReference type="Pfam" id="PF01154">
    <property type="entry name" value="HMG_CoA_synt_N"/>
    <property type="match status" value="1"/>
</dbReference>
<feature type="binding site" evidence="4">
    <location>
        <position position="152"/>
    </location>
    <ligand>
        <name>(3S)-3-hydroxy-3-methylglutaryl-CoA</name>
        <dbReference type="ChEBI" id="CHEBI:43074"/>
    </ligand>
</feature>
<dbReference type="GO" id="GO:0006084">
    <property type="term" value="P:acetyl-CoA metabolic process"/>
    <property type="evidence" value="ECO:0007669"/>
    <property type="project" value="InterPro"/>
</dbReference>
<evidence type="ECO:0000256" key="4">
    <source>
        <dbReference type="PIRSR" id="PIRSR611554-2"/>
    </source>
</evidence>
<dbReference type="InterPro" id="IPR013746">
    <property type="entry name" value="HMG_CoA_synt_C_dom"/>
</dbReference>
<feature type="binding site" evidence="4">
    <location>
        <position position="285"/>
    </location>
    <ligand>
        <name>(3S)-3-hydroxy-3-methylglutaryl-CoA</name>
        <dbReference type="ChEBI" id="CHEBI:43074"/>
    </ligand>
</feature>
<evidence type="ECO:0000313" key="8">
    <source>
        <dbReference type="Proteomes" id="UP001174314"/>
    </source>
</evidence>
<feature type="active site" description="Proton donor/acceptor" evidence="3">
    <location>
        <position position="242"/>
    </location>
</feature>
<feature type="active site" description="Proton donor/acceptor" evidence="3">
    <location>
        <position position="88"/>
    </location>
</feature>
<evidence type="ECO:0000313" key="7">
    <source>
        <dbReference type="EMBL" id="WPF25022.1"/>
    </source>
</evidence>
<gene>
    <name evidence="7" type="ORF">Q0N40_00170</name>
</gene>
<dbReference type="InterPro" id="IPR013528">
    <property type="entry name" value="HMG_CoA_synth_N"/>
</dbReference>
<evidence type="ECO:0000256" key="1">
    <source>
        <dbReference type="ARBA" id="ARBA00007061"/>
    </source>
</evidence>
<feature type="active site" description="Acyl-thioester intermediate" evidence="3">
    <location>
        <position position="120"/>
    </location>
</feature>
<feature type="binding site" evidence="4">
    <location>
        <position position="38"/>
    </location>
    <ligand>
        <name>(3S)-3-hydroxy-3-methylglutaryl-CoA</name>
        <dbReference type="ChEBI" id="CHEBI:43074"/>
    </ligand>
</feature>
<feature type="domain" description="Hydroxymethylglutaryl-coenzyme A synthase C-terminal" evidence="6">
    <location>
        <begin position="184"/>
        <end position="254"/>
    </location>
</feature>
<sequence length="397" mass="42962">MNAPVNTAVNPIGIHDITFATGHHSFALETLADKHGIDVGKFHKGIGQEIMSQPAADEDIVTMAATAAKRIIDRNGTDGIRTLLFATESGVDQSKSAGVYVHGLLGLPAQVRTIEMKQACYSGVGALQVALGIVSRNPQEKVLVVASDVARYDLNSGGEPTQGAAAAAFLVQANPGILAVEPASGVYTYDVQDFWRPNDRHTALVDGKLSIDAYLDAVRGAYDDFIDHGGADFAAIDRFCYHQPFTKMAVKAHMALREHVGLSADKAETAAELETTMHYNRMIGNSYTASVFLALMSLLETESDDLAGKRVGVLSYGSGAVAEFFTGTIVDGYQKRLHADEHKKALDSREPLTYDAYRDLHPGTRVADITDYDTPEVTDAPFRFAGVKDHSRIYQRR</sequence>
<keyword evidence="7" id="KW-0012">Acyltransferase</keyword>
<proteinExistence type="inferred from homology"/>
<dbReference type="Pfam" id="PF08540">
    <property type="entry name" value="HMG_CoA_synt_C"/>
    <property type="match status" value="2"/>
</dbReference>
<name>A0AAU0PZC1_9CORY</name>
<feature type="domain" description="Hydroxymethylglutaryl-coenzyme A synthase N-terminal" evidence="5">
    <location>
        <begin position="30"/>
        <end position="172"/>
    </location>
</feature>
<dbReference type="PANTHER" id="PTHR43323">
    <property type="entry name" value="3-HYDROXY-3-METHYLGLUTARYL COENZYME A SYNTHASE"/>
    <property type="match status" value="1"/>
</dbReference>
<evidence type="ECO:0000256" key="2">
    <source>
        <dbReference type="ARBA" id="ARBA00022679"/>
    </source>
</evidence>
<dbReference type="PANTHER" id="PTHR43323:SF2">
    <property type="entry name" value="HYDROXYMETHYLGLUTARYL-COA SYNTHASE"/>
    <property type="match status" value="1"/>
</dbReference>
<dbReference type="InterPro" id="IPR016039">
    <property type="entry name" value="Thiolase-like"/>
</dbReference>
<dbReference type="CDD" id="cd00827">
    <property type="entry name" value="init_cond_enzymes"/>
    <property type="match status" value="1"/>
</dbReference>
<feature type="binding site" evidence="4">
    <location>
        <position position="157"/>
    </location>
    <ligand>
        <name>substrate</name>
    </ligand>
</feature>
<organism evidence="7 8">
    <name type="scientific">Corynebacterium pseudokroppenstedtii</name>
    <dbReference type="NCBI Taxonomy" id="2804917"/>
    <lineage>
        <taxon>Bacteria</taxon>
        <taxon>Bacillati</taxon>
        <taxon>Actinomycetota</taxon>
        <taxon>Actinomycetes</taxon>
        <taxon>Mycobacteriales</taxon>
        <taxon>Corynebacteriaceae</taxon>
        <taxon>Corynebacterium</taxon>
    </lineage>
</organism>
<accession>A0AAU0PZC1</accession>